<keyword evidence="3" id="KW-1185">Reference proteome</keyword>
<proteinExistence type="predicted"/>
<dbReference type="HOGENOM" id="CLU_1081523_0_0_11"/>
<evidence type="ECO:0000313" key="3">
    <source>
        <dbReference type="Proteomes" id="UP000006854"/>
    </source>
</evidence>
<evidence type="ECO:0000313" key="2">
    <source>
        <dbReference type="EMBL" id="CCA55387.1"/>
    </source>
</evidence>
<accession>F2RKZ8</accession>
<dbReference type="OrthoDB" id="4333313at2"/>
<name>F2RKZ8_STRVP</name>
<feature type="region of interest" description="Disordered" evidence="1">
    <location>
        <begin position="109"/>
        <end position="137"/>
    </location>
</feature>
<feature type="compositionally biased region" description="Basic and acidic residues" evidence="1">
    <location>
        <begin position="128"/>
        <end position="137"/>
    </location>
</feature>
<evidence type="ECO:0000256" key="1">
    <source>
        <dbReference type="SAM" id="MobiDB-lite"/>
    </source>
</evidence>
<reference evidence="2 3" key="1">
    <citation type="journal article" date="2011" name="BMC Genomics">
        <title>Genome-wide analysis of the role of GlnR in Streptomyces venezuelae provides new insights into global nitrogen regulation in actinomycetes.</title>
        <authorList>
            <person name="Pullan S.T."/>
            <person name="Bibb M.J."/>
            <person name="Merrick M."/>
        </authorList>
    </citation>
    <scope>NUCLEOTIDE SEQUENCE [LARGE SCALE GENOMIC DNA]</scope>
    <source>
        <strain evidence="2">ATCC 10712</strain>
    </source>
</reference>
<dbReference type="KEGG" id="sve:SVEN_2101"/>
<dbReference type="GeneID" id="51862674"/>
<gene>
    <name evidence="2" type="ordered locus">SVEN_2101</name>
</gene>
<dbReference type="Proteomes" id="UP000006854">
    <property type="component" value="Chromosome"/>
</dbReference>
<feature type="region of interest" description="Disordered" evidence="1">
    <location>
        <begin position="179"/>
        <end position="200"/>
    </location>
</feature>
<dbReference type="EMBL" id="FR845719">
    <property type="protein sequence ID" value="CCA55387.1"/>
    <property type="molecule type" value="Genomic_DNA"/>
</dbReference>
<organism evidence="2 3">
    <name type="scientific">Streptomyces venezuelae (strain ATCC 10712 / CBS 650.69 / DSM 40230 / JCM 4526 / NBRC 13096 / PD 04745)</name>
    <dbReference type="NCBI Taxonomy" id="953739"/>
    <lineage>
        <taxon>Bacteria</taxon>
        <taxon>Bacillati</taxon>
        <taxon>Actinomycetota</taxon>
        <taxon>Actinomycetes</taxon>
        <taxon>Kitasatosporales</taxon>
        <taxon>Streptomycetaceae</taxon>
        <taxon>Streptomyces</taxon>
    </lineage>
</organism>
<dbReference type="STRING" id="953739.SVEN_2101"/>
<dbReference type="RefSeq" id="WP_015033305.1">
    <property type="nucleotide sequence ID" value="NC_018750.1"/>
</dbReference>
<sequence length="257" mass="27428">MTLDELITTLDAADPTLVLPHGFTNPHSYRGYYEELAFEPATNVSVADMLADARSALGTTFTGWKGGEFTMRGYTDCWLAQEGSAGGETLGPLLLQFMLSAGIQDAAHQASGQQPDPGVFEAAMDSEADPKAASKDTAHCCGNCDGIDPDTCLTNPNRPKQPPMDPAAILGIAPDYSEAAPAAGLDDNQPATEAHPPTTGYAVEVHSTDGWTQITAIFDTLVATRQQRTRLRAKVGTRPMRIICETTTRAVVEDETR</sequence>
<protein>
    <submittedName>
        <fullName evidence="2">Uncharacterized protein</fullName>
    </submittedName>
</protein>
<dbReference type="AlphaFoldDB" id="F2RKZ8"/>
<dbReference type="PATRIC" id="fig|953739.5.peg.4261"/>